<dbReference type="InterPro" id="IPR001872">
    <property type="entry name" value="Peptidase_A8"/>
</dbReference>
<feature type="transmembrane region" description="Helical" evidence="7">
    <location>
        <begin position="71"/>
        <end position="91"/>
    </location>
</feature>
<keyword evidence="1" id="KW-1003">Cell membrane</keyword>
<dbReference type="AlphaFoldDB" id="A0A3B1BVW3"/>
<dbReference type="GO" id="GO:0006508">
    <property type="term" value="P:proteolysis"/>
    <property type="evidence" value="ECO:0007669"/>
    <property type="project" value="UniProtKB-KW"/>
</dbReference>
<keyword evidence="2" id="KW-0645">Protease</keyword>
<dbReference type="GO" id="GO:0004190">
    <property type="term" value="F:aspartic-type endopeptidase activity"/>
    <property type="evidence" value="ECO:0007669"/>
    <property type="project" value="UniProtKB-EC"/>
</dbReference>
<gene>
    <name evidence="8" type="ORF">MNBD_NITROSPINAE01-1362</name>
</gene>
<protein>
    <submittedName>
        <fullName evidence="8">Lipoprotein signal peptidase</fullName>
        <ecNumber evidence="8">3.4.23.36</ecNumber>
    </submittedName>
</protein>
<dbReference type="Pfam" id="PF01252">
    <property type="entry name" value="Peptidase_A8"/>
    <property type="match status" value="1"/>
</dbReference>
<evidence type="ECO:0000256" key="2">
    <source>
        <dbReference type="ARBA" id="ARBA00022670"/>
    </source>
</evidence>
<dbReference type="GO" id="GO:0016020">
    <property type="term" value="C:membrane"/>
    <property type="evidence" value="ECO:0007669"/>
    <property type="project" value="InterPro"/>
</dbReference>
<keyword evidence="5 7" id="KW-1133">Transmembrane helix</keyword>
<organism evidence="8">
    <name type="scientific">hydrothermal vent metagenome</name>
    <dbReference type="NCBI Taxonomy" id="652676"/>
    <lineage>
        <taxon>unclassified sequences</taxon>
        <taxon>metagenomes</taxon>
        <taxon>ecological metagenomes</taxon>
    </lineage>
</organism>
<sequence length="166" mass="17867">MSESNAKRPGWILPVATVIFLVASDQVSKWVVEATFPLGSSSIVIPGFFNLVHIQNKGAAFGFLSGIDSAWINRGFTATATLALFVIVFLYRSLGPNEKVAKVAMVLIGAGALGNLIDRIRLGSVTDFLLFYVGEYSWPAFNVADSCVTVGVTLLAYSIIFHHPKA</sequence>
<dbReference type="PANTHER" id="PTHR33695">
    <property type="entry name" value="LIPOPROTEIN SIGNAL PEPTIDASE"/>
    <property type="match status" value="1"/>
</dbReference>
<accession>A0A3B1BVW3</accession>
<dbReference type="EC" id="3.4.23.36" evidence="8"/>
<dbReference type="EMBL" id="UOGC01000021">
    <property type="protein sequence ID" value="VAX16044.1"/>
    <property type="molecule type" value="Genomic_DNA"/>
</dbReference>
<evidence type="ECO:0000256" key="1">
    <source>
        <dbReference type="ARBA" id="ARBA00022475"/>
    </source>
</evidence>
<reference evidence="8" key="1">
    <citation type="submission" date="2018-06" db="EMBL/GenBank/DDBJ databases">
        <authorList>
            <person name="Zhirakovskaya E."/>
        </authorList>
    </citation>
    <scope>NUCLEOTIDE SEQUENCE</scope>
</reference>
<proteinExistence type="inferred from homology"/>
<evidence type="ECO:0000256" key="7">
    <source>
        <dbReference type="SAM" id="Phobius"/>
    </source>
</evidence>
<evidence type="ECO:0000256" key="4">
    <source>
        <dbReference type="ARBA" id="ARBA00022801"/>
    </source>
</evidence>
<name>A0A3B1BVW3_9ZZZZ</name>
<feature type="transmembrane region" description="Helical" evidence="7">
    <location>
        <begin position="103"/>
        <end position="120"/>
    </location>
</feature>
<keyword evidence="6 7" id="KW-0472">Membrane</keyword>
<dbReference type="PRINTS" id="PR00781">
    <property type="entry name" value="LIPOSIGPTASE"/>
</dbReference>
<evidence type="ECO:0000313" key="8">
    <source>
        <dbReference type="EMBL" id="VAX16044.1"/>
    </source>
</evidence>
<dbReference type="HAMAP" id="MF_00161">
    <property type="entry name" value="LspA"/>
    <property type="match status" value="1"/>
</dbReference>
<feature type="transmembrane region" description="Helical" evidence="7">
    <location>
        <begin position="140"/>
        <end position="160"/>
    </location>
</feature>
<keyword evidence="8" id="KW-0449">Lipoprotein</keyword>
<dbReference type="PROSITE" id="PS00855">
    <property type="entry name" value="SPASE_II"/>
    <property type="match status" value="1"/>
</dbReference>
<evidence type="ECO:0000256" key="5">
    <source>
        <dbReference type="ARBA" id="ARBA00022989"/>
    </source>
</evidence>
<dbReference type="NCBIfam" id="TIGR00077">
    <property type="entry name" value="lspA"/>
    <property type="match status" value="1"/>
</dbReference>
<keyword evidence="4 8" id="KW-0378">Hydrolase</keyword>
<keyword evidence="3 7" id="KW-0812">Transmembrane</keyword>
<evidence type="ECO:0000256" key="3">
    <source>
        <dbReference type="ARBA" id="ARBA00022692"/>
    </source>
</evidence>
<dbReference type="PANTHER" id="PTHR33695:SF1">
    <property type="entry name" value="LIPOPROTEIN SIGNAL PEPTIDASE"/>
    <property type="match status" value="1"/>
</dbReference>
<evidence type="ECO:0000256" key="6">
    <source>
        <dbReference type="ARBA" id="ARBA00023136"/>
    </source>
</evidence>